<dbReference type="RefSeq" id="WP_168876020.1">
    <property type="nucleotide sequence ID" value="NZ_JABAIM010000001.1"/>
</dbReference>
<gene>
    <name evidence="3" type="ORF">HF682_04445</name>
</gene>
<dbReference type="InterPro" id="IPR011008">
    <property type="entry name" value="Dimeric_a/b-barrel"/>
</dbReference>
<dbReference type="Proteomes" id="UP000587991">
    <property type="component" value="Unassembled WGS sequence"/>
</dbReference>
<proteinExistence type="inferred from homology"/>
<evidence type="ECO:0000256" key="1">
    <source>
        <dbReference type="ARBA" id="ARBA00007689"/>
    </source>
</evidence>
<dbReference type="EMBL" id="JABAIM010000001">
    <property type="protein sequence ID" value="NLR74403.1"/>
    <property type="molecule type" value="Genomic_DNA"/>
</dbReference>
<dbReference type="Pfam" id="PF03795">
    <property type="entry name" value="YCII"/>
    <property type="match status" value="1"/>
</dbReference>
<dbReference type="Gene3D" id="3.30.70.1060">
    <property type="entry name" value="Dimeric alpha+beta barrel"/>
    <property type="match status" value="1"/>
</dbReference>
<evidence type="ECO:0000313" key="4">
    <source>
        <dbReference type="Proteomes" id="UP000587991"/>
    </source>
</evidence>
<comment type="caution">
    <text evidence="3">The sequence shown here is derived from an EMBL/GenBank/DDBJ whole genome shotgun (WGS) entry which is preliminary data.</text>
</comment>
<reference evidence="3 4" key="1">
    <citation type="submission" date="2020-04" db="EMBL/GenBank/DDBJ databases">
        <title>Draft genome of Leeia sp. IMCC25680.</title>
        <authorList>
            <person name="Song J."/>
            <person name="Cho J.-C."/>
        </authorList>
    </citation>
    <scope>NUCLEOTIDE SEQUENCE [LARGE SCALE GENOMIC DNA]</scope>
    <source>
        <strain evidence="3 4">IMCC25680</strain>
    </source>
</reference>
<sequence>MPQFLYQVRPTRLAMLTEGPTEQESAILGRHFAYLEQLLAQGVLLMAGRTLTEDARTFGIAILEAESEAAALRWMQDDPAVAEGVMRAELFPYRVALWADAGPPR</sequence>
<evidence type="ECO:0000259" key="2">
    <source>
        <dbReference type="Pfam" id="PF03795"/>
    </source>
</evidence>
<feature type="domain" description="YCII-related" evidence="2">
    <location>
        <begin position="20"/>
        <end position="87"/>
    </location>
</feature>
<evidence type="ECO:0000313" key="3">
    <source>
        <dbReference type="EMBL" id="NLR74403.1"/>
    </source>
</evidence>
<dbReference type="AlphaFoldDB" id="A0A847S3M4"/>
<dbReference type="SUPFAM" id="SSF54909">
    <property type="entry name" value="Dimeric alpha+beta barrel"/>
    <property type="match status" value="1"/>
</dbReference>
<organism evidence="3 4">
    <name type="scientific">Leeia aquatica</name>
    <dbReference type="NCBI Taxonomy" id="2725557"/>
    <lineage>
        <taxon>Bacteria</taxon>
        <taxon>Pseudomonadati</taxon>
        <taxon>Pseudomonadota</taxon>
        <taxon>Betaproteobacteria</taxon>
        <taxon>Neisseriales</taxon>
        <taxon>Leeiaceae</taxon>
        <taxon>Leeia</taxon>
    </lineage>
</organism>
<name>A0A847S3M4_9NEIS</name>
<protein>
    <recommendedName>
        <fullName evidence="2">YCII-related domain-containing protein</fullName>
    </recommendedName>
</protein>
<dbReference type="InterPro" id="IPR005545">
    <property type="entry name" value="YCII"/>
</dbReference>
<keyword evidence="4" id="KW-1185">Reference proteome</keyword>
<comment type="similarity">
    <text evidence="1">Belongs to the YciI family.</text>
</comment>
<accession>A0A847S3M4</accession>